<dbReference type="InterPro" id="IPR000980">
    <property type="entry name" value="SH2"/>
</dbReference>
<comment type="subcellular location">
    <subcellularLocation>
        <location evidence="1">Nucleus</location>
    </subcellularLocation>
</comment>
<accession>A0A6H5J1B0</accession>
<evidence type="ECO:0000256" key="7">
    <source>
        <dbReference type="ARBA" id="ARBA00023242"/>
    </source>
</evidence>
<evidence type="ECO:0000313" key="14">
    <source>
        <dbReference type="Proteomes" id="UP000479190"/>
    </source>
</evidence>
<proteinExistence type="predicted"/>
<dbReference type="Proteomes" id="UP000479190">
    <property type="component" value="Unassembled WGS sequence"/>
</dbReference>
<dbReference type="GO" id="GO:0035556">
    <property type="term" value="P:intracellular signal transduction"/>
    <property type="evidence" value="ECO:0007669"/>
    <property type="project" value="InterPro"/>
</dbReference>
<dbReference type="InterPro" id="IPR001496">
    <property type="entry name" value="SOCS_box"/>
</dbReference>
<dbReference type="PANTHER" id="PTHR10155:SF0">
    <property type="entry name" value="SUPPRESSOR OF CYTOKINE SIGNALING AT 36E, ISOFORM D"/>
    <property type="match status" value="1"/>
</dbReference>
<dbReference type="AlphaFoldDB" id="A0A6H5J1B0"/>
<evidence type="ECO:0000256" key="8">
    <source>
        <dbReference type="PROSITE-ProRule" id="PRU00191"/>
    </source>
</evidence>
<feature type="domain" description="SH2" evidence="11">
    <location>
        <begin position="533"/>
        <end position="628"/>
    </location>
</feature>
<evidence type="ECO:0000256" key="2">
    <source>
        <dbReference type="ARBA" id="ARBA00004906"/>
    </source>
</evidence>
<dbReference type="SMART" id="SM00253">
    <property type="entry name" value="SOCS"/>
    <property type="match status" value="1"/>
</dbReference>
<dbReference type="Pfam" id="PF05615">
    <property type="entry name" value="THOC7"/>
    <property type="match status" value="1"/>
</dbReference>
<keyword evidence="6 8" id="KW-0727">SH2 domain</keyword>
<dbReference type="FunFam" id="3.30.505.10:FF:000028">
    <property type="entry name" value="Suppressor of cytokine signaling 5"/>
    <property type="match status" value="1"/>
</dbReference>
<dbReference type="GO" id="GO:0046854">
    <property type="term" value="P:phosphatidylinositol phosphate biosynthetic process"/>
    <property type="evidence" value="ECO:0007669"/>
    <property type="project" value="TreeGrafter"/>
</dbReference>
<evidence type="ECO:0000256" key="3">
    <source>
        <dbReference type="ARBA" id="ARBA00022604"/>
    </source>
</evidence>
<keyword evidence="9" id="KW-0175">Coiled coil</keyword>
<dbReference type="SMART" id="SM00252">
    <property type="entry name" value="SH2"/>
    <property type="match status" value="1"/>
</dbReference>
<sequence>MSDEEVIRRRLLIDGDGIGDDRRINALLKSFIKWVNNPEVDHNLHERMLPQLSQCEYAQKKSRIAAQMSQDELKNYEELADEIELEIKEAKLNIEKTKAELQEAKRVRKNRIEYDVLAKVIMEQPDRKETDLKLANLQKELSVLKREIIAKRVCDAESAEHAVQHNKRITRISKSEERLDNIRLDSDISNHNSRFETLYSQHRDGQEAKQCQSSNGNFLASEQEALKQFEAGNSNSGGSSTSSSSEDNSGNPALRRSSKTLSFGRRKGKQRSKDQTPGCSHVLSSKKKRSNWVLKFNCTKSKSSKSTDIPGAAAECVCTGYRRTDDHPMGAGVIFKSSRSAPQSPVLGPLPPSPVIDLSRFNPEEFSMEDCDAQARLQRAREMEEGVEPPPGFRPQSSCSKDSVNNNSNNNVCDNNNAIQQMHPNGITVDSLAALFQSHAGIQAAALSALSQIDCTLISNIERPIHTQVSARTIVDCFYDDTLVIMSMKFNKFMQTIVSCFEYRVLIKLMHSIQVDYVHCLVPDLKSITTCSFYWGKMDRYEAERLLDGKQEGTFLLRDSAQEEFLFSVSFRKYGRSLHARIEQWNHKFSFDSHDPGVYASNTVCGLIEHYKDPSCCMFFEPMLTIPLHRNFAFPLQHLCRAVISSRTTYDGINRLQLPKSLKTYLKEYHYKQRVRVRRLDIESDLQTTDNAKSMPYLPA</sequence>
<dbReference type="InterPro" id="IPR036860">
    <property type="entry name" value="SH2_dom_sf"/>
</dbReference>
<comment type="pathway">
    <text evidence="2">Protein modification; protein ubiquitination.</text>
</comment>
<dbReference type="GO" id="GO:0000445">
    <property type="term" value="C:THO complex part of transcription export complex"/>
    <property type="evidence" value="ECO:0007669"/>
    <property type="project" value="InterPro"/>
</dbReference>
<dbReference type="EMBL" id="CADCXV010001272">
    <property type="protein sequence ID" value="CAB0043122.1"/>
    <property type="molecule type" value="Genomic_DNA"/>
</dbReference>
<dbReference type="Pfam" id="PF07525">
    <property type="entry name" value="SOCS_box"/>
    <property type="match status" value="1"/>
</dbReference>
<dbReference type="GO" id="GO:0006397">
    <property type="term" value="P:mRNA processing"/>
    <property type="evidence" value="ECO:0007669"/>
    <property type="project" value="InterPro"/>
</dbReference>
<evidence type="ECO:0000256" key="5">
    <source>
        <dbReference type="ARBA" id="ARBA00022786"/>
    </source>
</evidence>
<organism evidence="13 14">
    <name type="scientific">Trichogramma brassicae</name>
    <dbReference type="NCBI Taxonomy" id="86971"/>
    <lineage>
        <taxon>Eukaryota</taxon>
        <taxon>Metazoa</taxon>
        <taxon>Ecdysozoa</taxon>
        <taxon>Arthropoda</taxon>
        <taxon>Hexapoda</taxon>
        <taxon>Insecta</taxon>
        <taxon>Pterygota</taxon>
        <taxon>Neoptera</taxon>
        <taxon>Endopterygota</taxon>
        <taxon>Hymenoptera</taxon>
        <taxon>Apocrita</taxon>
        <taxon>Proctotrupomorpha</taxon>
        <taxon>Chalcidoidea</taxon>
        <taxon>Trichogrammatidae</taxon>
        <taxon>Trichogramma</taxon>
    </lineage>
</organism>
<evidence type="ECO:0000256" key="4">
    <source>
        <dbReference type="ARBA" id="ARBA00022700"/>
    </source>
</evidence>
<dbReference type="Pfam" id="PF00017">
    <property type="entry name" value="SH2"/>
    <property type="match status" value="1"/>
</dbReference>
<protein>
    <recommendedName>
        <fullName evidence="15">Suppressor of cytokine signaling 5</fullName>
    </recommendedName>
</protein>
<keyword evidence="5" id="KW-0833">Ubl conjugation pathway</keyword>
<evidence type="ECO:0000256" key="10">
    <source>
        <dbReference type="SAM" id="MobiDB-lite"/>
    </source>
</evidence>
<dbReference type="SUPFAM" id="SSF158235">
    <property type="entry name" value="SOCS box-like"/>
    <property type="match status" value="1"/>
</dbReference>
<dbReference type="SMART" id="SM00969">
    <property type="entry name" value="SOCS_box"/>
    <property type="match status" value="1"/>
</dbReference>
<dbReference type="OrthoDB" id="5979828at2759"/>
<feature type="coiled-coil region" evidence="9">
    <location>
        <begin position="66"/>
        <end position="147"/>
    </location>
</feature>
<dbReference type="GO" id="GO:0046935">
    <property type="term" value="F:1-phosphatidylinositol-3-kinase regulator activity"/>
    <property type="evidence" value="ECO:0007669"/>
    <property type="project" value="TreeGrafter"/>
</dbReference>
<dbReference type="Gene3D" id="3.30.505.10">
    <property type="entry name" value="SH2 domain"/>
    <property type="match status" value="1"/>
</dbReference>
<gene>
    <name evidence="13" type="ORF">TBRA_LOCUS14710</name>
</gene>
<keyword evidence="7" id="KW-0539">Nucleus</keyword>
<keyword evidence="4" id="KW-0734">Signal transduction inhibitor</keyword>
<dbReference type="InterPro" id="IPR008501">
    <property type="entry name" value="THOC7/Mft1"/>
</dbReference>
<evidence type="ECO:0000256" key="9">
    <source>
        <dbReference type="SAM" id="Coils"/>
    </source>
</evidence>
<evidence type="ECO:0000256" key="6">
    <source>
        <dbReference type="ARBA" id="ARBA00022999"/>
    </source>
</evidence>
<dbReference type="PROSITE" id="PS50001">
    <property type="entry name" value="SH2"/>
    <property type="match status" value="1"/>
</dbReference>
<keyword evidence="3" id="KW-0341">Growth regulation</keyword>
<evidence type="ECO:0008006" key="15">
    <source>
        <dbReference type="Google" id="ProtNLM"/>
    </source>
</evidence>
<name>A0A6H5J1B0_9HYME</name>
<feature type="compositionally biased region" description="Low complexity" evidence="10">
    <location>
        <begin position="232"/>
        <end position="251"/>
    </location>
</feature>
<keyword evidence="14" id="KW-1185">Reference proteome</keyword>
<feature type="domain" description="SOCS box" evidence="12">
    <location>
        <begin position="623"/>
        <end position="672"/>
    </location>
</feature>
<dbReference type="GO" id="GO:0005942">
    <property type="term" value="C:phosphatidylinositol 3-kinase complex"/>
    <property type="evidence" value="ECO:0007669"/>
    <property type="project" value="TreeGrafter"/>
</dbReference>
<dbReference type="PROSITE" id="PS50225">
    <property type="entry name" value="SOCS"/>
    <property type="match status" value="1"/>
</dbReference>
<evidence type="ECO:0000313" key="13">
    <source>
        <dbReference type="EMBL" id="CAB0043122.1"/>
    </source>
</evidence>
<evidence type="ECO:0000256" key="1">
    <source>
        <dbReference type="ARBA" id="ARBA00004123"/>
    </source>
</evidence>
<evidence type="ECO:0000259" key="11">
    <source>
        <dbReference type="PROSITE" id="PS50001"/>
    </source>
</evidence>
<feature type="region of interest" description="Disordered" evidence="10">
    <location>
        <begin position="231"/>
        <end position="284"/>
    </location>
</feature>
<dbReference type="GO" id="GO:0009968">
    <property type="term" value="P:negative regulation of signal transduction"/>
    <property type="evidence" value="ECO:0007669"/>
    <property type="project" value="UniProtKB-KW"/>
</dbReference>
<feature type="compositionally biased region" description="Low complexity" evidence="10">
    <location>
        <begin position="397"/>
        <end position="407"/>
    </location>
</feature>
<feature type="region of interest" description="Disordered" evidence="10">
    <location>
        <begin position="381"/>
        <end position="407"/>
    </location>
</feature>
<dbReference type="SUPFAM" id="SSF55550">
    <property type="entry name" value="SH2 domain"/>
    <property type="match status" value="1"/>
</dbReference>
<dbReference type="InterPro" id="IPR036036">
    <property type="entry name" value="SOCS_box-like_dom_sf"/>
</dbReference>
<dbReference type="PANTHER" id="PTHR10155">
    <property type="entry name" value="PHOSPHATIDYLINOSITOL 3-KINASE REGULATORY SUBUNIT"/>
    <property type="match status" value="1"/>
</dbReference>
<evidence type="ECO:0000259" key="12">
    <source>
        <dbReference type="PROSITE" id="PS50225"/>
    </source>
</evidence>
<reference evidence="13 14" key="1">
    <citation type="submission" date="2020-02" db="EMBL/GenBank/DDBJ databases">
        <authorList>
            <person name="Ferguson B K."/>
        </authorList>
    </citation>
    <scope>NUCLEOTIDE SEQUENCE [LARGE SCALE GENOMIC DNA]</scope>
</reference>